<feature type="compositionally biased region" description="Basic residues" evidence="1">
    <location>
        <begin position="46"/>
        <end position="61"/>
    </location>
</feature>
<protein>
    <submittedName>
        <fullName evidence="2">Uncharacterized protein</fullName>
    </submittedName>
</protein>
<feature type="compositionally biased region" description="Basic and acidic residues" evidence="1">
    <location>
        <begin position="1"/>
        <end position="35"/>
    </location>
</feature>
<feature type="region of interest" description="Disordered" evidence="1">
    <location>
        <begin position="1"/>
        <end position="75"/>
    </location>
</feature>
<dbReference type="AlphaFoldDB" id="A0A1X7SYF4"/>
<name>A0A1X7SYF4_AMPQE</name>
<feature type="region of interest" description="Disordered" evidence="1">
    <location>
        <begin position="99"/>
        <end position="127"/>
    </location>
</feature>
<proteinExistence type="predicted"/>
<evidence type="ECO:0000313" key="2">
    <source>
        <dbReference type="EnsemblMetazoa" id="Aqu2.1.07103_001"/>
    </source>
</evidence>
<feature type="compositionally biased region" description="Polar residues" evidence="1">
    <location>
        <begin position="99"/>
        <end position="112"/>
    </location>
</feature>
<accession>A0A1X7SYF4</accession>
<dbReference type="InParanoid" id="A0A1X7SYF4"/>
<sequence length="145" mass="15883">MAERMKSKGPKGNEGEEGTDDSKQKGGGGEKDHQQKRARLGGAAHFVHKRMTRQPKSTPKKKSFDSPAPPPPRPFVVQEMSQQHLESAWVISWQDTTQAPVPSVETLPSTEGATPPTPMRYDHDDEDDDDVSVFAVADCIVATCN</sequence>
<reference evidence="2" key="1">
    <citation type="submission" date="2017-05" db="UniProtKB">
        <authorList>
            <consortium name="EnsemblMetazoa"/>
        </authorList>
    </citation>
    <scope>IDENTIFICATION</scope>
</reference>
<evidence type="ECO:0000256" key="1">
    <source>
        <dbReference type="SAM" id="MobiDB-lite"/>
    </source>
</evidence>
<dbReference type="EnsemblMetazoa" id="Aqu2.1.07103_001">
    <property type="protein sequence ID" value="Aqu2.1.07103_001"/>
    <property type="gene ID" value="Aqu2.1.07103"/>
</dbReference>
<organism evidence="2">
    <name type="scientific">Amphimedon queenslandica</name>
    <name type="common">Sponge</name>
    <dbReference type="NCBI Taxonomy" id="400682"/>
    <lineage>
        <taxon>Eukaryota</taxon>
        <taxon>Metazoa</taxon>
        <taxon>Porifera</taxon>
        <taxon>Demospongiae</taxon>
        <taxon>Heteroscleromorpha</taxon>
        <taxon>Haplosclerida</taxon>
        <taxon>Niphatidae</taxon>
        <taxon>Amphimedon</taxon>
    </lineage>
</organism>